<sequence length="218" mass="23646">MLGVQRHLLDEPQLDALPSGPFDQSRRLVVVDAPHQHRVDLHRFQARLLRRADPAEDVGMAPAAGQSAETLRVEGVERDVDPVQAGGPQILGPRGETDPVGGQRDDGARRQLRDRGDDQRQVPAQQWLTAGEPYAADPEPLHPDPDQADELLVGEQPVVRHPVQPLGRHAIGASQVAAVGEGHPEVCGDPPVGVRQRQDGPYVPVPRHEWSVGQTPQG</sequence>
<name>A0A645AFS1_9ZZZZ</name>
<gene>
    <name evidence="2" type="ORF">SDC9_98608</name>
</gene>
<protein>
    <submittedName>
        <fullName evidence="2">Uncharacterized protein</fullName>
    </submittedName>
</protein>
<evidence type="ECO:0000313" key="2">
    <source>
        <dbReference type="EMBL" id="MPM51857.1"/>
    </source>
</evidence>
<accession>A0A645AFS1</accession>
<feature type="region of interest" description="Disordered" evidence="1">
    <location>
        <begin position="181"/>
        <end position="218"/>
    </location>
</feature>
<dbReference type="AlphaFoldDB" id="A0A645AFS1"/>
<feature type="region of interest" description="Disordered" evidence="1">
    <location>
        <begin position="79"/>
        <end position="126"/>
    </location>
</feature>
<feature type="compositionally biased region" description="Basic and acidic residues" evidence="1">
    <location>
        <begin position="103"/>
        <end position="120"/>
    </location>
</feature>
<evidence type="ECO:0000256" key="1">
    <source>
        <dbReference type="SAM" id="MobiDB-lite"/>
    </source>
</evidence>
<reference evidence="2" key="1">
    <citation type="submission" date="2019-08" db="EMBL/GenBank/DDBJ databases">
        <authorList>
            <person name="Kucharzyk K."/>
            <person name="Murdoch R.W."/>
            <person name="Higgins S."/>
            <person name="Loffler F."/>
        </authorList>
    </citation>
    <scope>NUCLEOTIDE SEQUENCE</scope>
</reference>
<comment type="caution">
    <text evidence="2">The sequence shown here is derived from an EMBL/GenBank/DDBJ whole genome shotgun (WGS) entry which is preliminary data.</text>
</comment>
<organism evidence="2">
    <name type="scientific">bioreactor metagenome</name>
    <dbReference type="NCBI Taxonomy" id="1076179"/>
    <lineage>
        <taxon>unclassified sequences</taxon>
        <taxon>metagenomes</taxon>
        <taxon>ecological metagenomes</taxon>
    </lineage>
</organism>
<dbReference type="EMBL" id="VSSQ01013600">
    <property type="protein sequence ID" value="MPM51857.1"/>
    <property type="molecule type" value="Genomic_DNA"/>
</dbReference>
<feature type="region of interest" description="Disordered" evidence="1">
    <location>
        <begin position="1"/>
        <end position="21"/>
    </location>
</feature>
<dbReference type="AntiFam" id="ANF00251">
    <property type="entry name" value="Shadow ORF (opposite moaA)"/>
</dbReference>
<proteinExistence type="predicted"/>